<keyword evidence="2" id="KW-1185">Reference proteome</keyword>
<dbReference type="PATRIC" id="fig|796941.3.peg.2189"/>
<evidence type="ECO:0000313" key="2">
    <source>
        <dbReference type="Proteomes" id="UP000005244"/>
    </source>
</evidence>
<organism evidence="1 2">
    <name type="scientific">Peptoanaerobacter stomatis</name>
    <dbReference type="NCBI Taxonomy" id="796937"/>
    <lineage>
        <taxon>Bacteria</taxon>
        <taxon>Bacillati</taxon>
        <taxon>Bacillota</taxon>
        <taxon>Clostridia</taxon>
        <taxon>Peptostreptococcales</taxon>
        <taxon>Filifactoraceae</taxon>
        <taxon>Peptoanaerobacter</taxon>
    </lineage>
</organism>
<name>J6H327_9FIRM</name>
<protein>
    <submittedName>
        <fullName evidence="1">Uncharacterized protein</fullName>
    </submittedName>
</protein>
<reference evidence="1 2" key="1">
    <citation type="submission" date="2012-07" db="EMBL/GenBank/DDBJ databases">
        <authorList>
            <person name="Durkin A.S."/>
            <person name="McCorrison J."/>
            <person name="Torralba M."/>
            <person name="Gillis M."/>
            <person name="Methe B."/>
            <person name="Sutton G."/>
            <person name="Nelson K.E."/>
        </authorList>
    </citation>
    <scope>NUCLEOTIDE SEQUENCE [LARGE SCALE GENOMIC DNA]</scope>
    <source>
        <strain evidence="1 2">OBRC8</strain>
    </source>
</reference>
<dbReference type="EMBL" id="ALNK01000038">
    <property type="protein sequence ID" value="EJU19785.1"/>
    <property type="molecule type" value="Genomic_DNA"/>
</dbReference>
<dbReference type="RefSeq" id="WP_009531768.1">
    <property type="nucleotide sequence ID" value="NZ_ALNK01000038.1"/>
</dbReference>
<dbReference type="AlphaFoldDB" id="J6H327"/>
<comment type="caution">
    <text evidence="1">The sequence shown here is derived from an EMBL/GenBank/DDBJ whole genome shotgun (WGS) entry which is preliminary data.</text>
</comment>
<sequence>MRNLNQKMWKELTNEEQQKLMSIANAIDGITGDKPKASGKCIIDFGETGYSVAGTVTVTEEEDVIEIDNEAVIYSPSL</sequence>
<dbReference type="Proteomes" id="UP000005244">
    <property type="component" value="Unassembled WGS sequence"/>
</dbReference>
<proteinExistence type="predicted"/>
<gene>
    <name evidence="1" type="ORF">HMPREF1143_1919</name>
</gene>
<accession>J6H327</accession>
<evidence type="ECO:0000313" key="1">
    <source>
        <dbReference type="EMBL" id="EJU19785.1"/>
    </source>
</evidence>